<gene>
    <name evidence="2" type="ORF">ASJ81_03185</name>
</gene>
<proteinExistence type="predicted"/>
<protein>
    <recommendedName>
        <fullName evidence="4">Transposase</fullName>
    </recommendedName>
</protein>
<dbReference type="Proteomes" id="UP000218164">
    <property type="component" value="Unassembled WGS sequence"/>
</dbReference>
<dbReference type="EMBL" id="LMVP01000046">
    <property type="protein sequence ID" value="PAV13893.1"/>
    <property type="molecule type" value="Genomic_DNA"/>
</dbReference>
<accession>A0A2A2HXA3</accession>
<name>A0A2A2HXA3_9EURY</name>
<evidence type="ECO:0000313" key="2">
    <source>
        <dbReference type="EMBL" id="PAV13893.1"/>
    </source>
</evidence>
<evidence type="ECO:0008006" key="4">
    <source>
        <dbReference type="Google" id="ProtNLM"/>
    </source>
</evidence>
<keyword evidence="3" id="KW-1185">Reference proteome</keyword>
<organism evidence="2 3">
    <name type="scientific">Methanosarcina spelaei</name>
    <dbReference type="NCBI Taxonomy" id="1036679"/>
    <lineage>
        <taxon>Archaea</taxon>
        <taxon>Methanobacteriati</taxon>
        <taxon>Methanobacteriota</taxon>
        <taxon>Stenosarchaea group</taxon>
        <taxon>Methanomicrobia</taxon>
        <taxon>Methanosarcinales</taxon>
        <taxon>Methanosarcinaceae</taxon>
        <taxon>Methanosarcina</taxon>
    </lineage>
</organism>
<dbReference type="AlphaFoldDB" id="A0A2A2HXA3"/>
<keyword evidence="1" id="KW-0812">Transmembrane</keyword>
<evidence type="ECO:0000313" key="3">
    <source>
        <dbReference type="Proteomes" id="UP000218164"/>
    </source>
</evidence>
<reference evidence="2 3" key="1">
    <citation type="journal article" date="2017" name="BMC Genomics">
        <title>Genomic analysis of methanogenic archaea reveals a shift towards energy conservation.</title>
        <authorList>
            <person name="Gilmore S.P."/>
            <person name="Henske J.K."/>
            <person name="Sexton J.A."/>
            <person name="Solomon K.V."/>
            <person name="Seppala S."/>
            <person name="Yoo J.I."/>
            <person name="Huyett L.M."/>
            <person name="Pressman A."/>
            <person name="Cogan J.Z."/>
            <person name="Kivenson V."/>
            <person name="Peng X."/>
            <person name="Tan Y."/>
            <person name="Valentine D.L."/>
            <person name="O'Malley M.A."/>
        </authorList>
    </citation>
    <scope>NUCLEOTIDE SEQUENCE [LARGE SCALE GENOMIC DNA]</scope>
    <source>
        <strain evidence="2 3">MC-15</strain>
    </source>
</reference>
<feature type="transmembrane region" description="Helical" evidence="1">
    <location>
        <begin position="18"/>
        <end position="36"/>
    </location>
</feature>
<keyword evidence="1" id="KW-1133">Transmembrane helix</keyword>
<keyword evidence="1" id="KW-0472">Membrane</keyword>
<evidence type="ECO:0000256" key="1">
    <source>
        <dbReference type="SAM" id="Phobius"/>
    </source>
</evidence>
<sequence length="59" mass="7519">MKVIFQAEALSVWHFLDYFHYIYNLCFPEFFLYSFYTQWFSEILRFLEVRVFDFMNAFF</sequence>
<comment type="caution">
    <text evidence="2">The sequence shown here is derived from an EMBL/GenBank/DDBJ whole genome shotgun (WGS) entry which is preliminary data.</text>
</comment>